<dbReference type="AlphaFoldDB" id="A0A9P7JTH8"/>
<sequence length="424" mass="48101">MSNTTTITPEEIQALDLDLMTAPNIKYINIAALTVFTWDLTYSGPLTKPLVLTFPHEYRLWNAKWTPVKVLFLVNRYFALGTAILITFLTFDVTPTWATCKLRHFYPLTPLMEMSGSANTLFAVIALLLVANIEMILLLRLYVLYAYDKRIVLPVSALFVAVFSGMMVMAVIIYQYEKDHEAQIFGACAILGSVDWLYLFWVPMMGFDFVLVLLAGYKSLQHYFQVPDKNWSGARLMRAFARDSIIYFLCNFLVYLFSTLLGKFGPVEYYQLGAITITVIPPVSANRLIINMYNSVHTEEEEIYTKRRKGRVGEHRLGQSSSFYQQFTSSSTSYNNVVETSGTKDLETAVMIQYGCTDADGIFPSGVFYRPYIILEEVTPPTPYMMNVITLPLNEAAGAVNEQISSRIYCLRKLLGLQGRIGTF</sequence>
<dbReference type="Pfam" id="PF20151">
    <property type="entry name" value="DUF6533"/>
    <property type="match status" value="1"/>
</dbReference>
<gene>
    <name evidence="3" type="ORF">F5147DRAFT_761123</name>
</gene>
<evidence type="ECO:0000259" key="2">
    <source>
        <dbReference type="Pfam" id="PF20151"/>
    </source>
</evidence>
<dbReference type="OrthoDB" id="3256800at2759"/>
<keyword evidence="1" id="KW-1133">Transmembrane helix</keyword>
<dbReference type="Proteomes" id="UP000823399">
    <property type="component" value="Unassembled WGS sequence"/>
</dbReference>
<feature type="transmembrane region" description="Helical" evidence="1">
    <location>
        <begin position="118"/>
        <end position="139"/>
    </location>
</feature>
<dbReference type="GeneID" id="64702769"/>
<feature type="transmembrane region" description="Helical" evidence="1">
    <location>
        <begin position="196"/>
        <end position="217"/>
    </location>
</feature>
<organism evidence="3 4">
    <name type="scientific">Suillus discolor</name>
    <dbReference type="NCBI Taxonomy" id="1912936"/>
    <lineage>
        <taxon>Eukaryota</taxon>
        <taxon>Fungi</taxon>
        <taxon>Dikarya</taxon>
        <taxon>Basidiomycota</taxon>
        <taxon>Agaricomycotina</taxon>
        <taxon>Agaricomycetes</taxon>
        <taxon>Agaricomycetidae</taxon>
        <taxon>Boletales</taxon>
        <taxon>Suillineae</taxon>
        <taxon>Suillaceae</taxon>
        <taxon>Suillus</taxon>
    </lineage>
</organism>
<keyword evidence="4" id="KW-1185">Reference proteome</keyword>
<evidence type="ECO:0000256" key="1">
    <source>
        <dbReference type="SAM" id="Phobius"/>
    </source>
</evidence>
<dbReference type="RefSeq" id="XP_041292583.1">
    <property type="nucleotide sequence ID" value="XM_041440510.1"/>
</dbReference>
<comment type="caution">
    <text evidence="3">The sequence shown here is derived from an EMBL/GenBank/DDBJ whole genome shotgun (WGS) entry which is preliminary data.</text>
</comment>
<feature type="transmembrane region" description="Helical" evidence="1">
    <location>
        <begin position="151"/>
        <end position="176"/>
    </location>
</feature>
<keyword evidence="1" id="KW-0812">Transmembrane</keyword>
<feature type="transmembrane region" description="Helical" evidence="1">
    <location>
        <begin position="245"/>
        <end position="264"/>
    </location>
</feature>
<evidence type="ECO:0000313" key="4">
    <source>
        <dbReference type="Proteomes" id="UP000823399"/>
    </source>
</evidence>
<dbReference type="EMBL" id="JABBWM010000029">
    <property type="protein sequence ID" value="KAG2107985.1"/>
    <property type="molecule type" value="Genomic_DNA"/>
</dbReference>
<protein>
    <recommendedName>
        <fullName evidence="2">DUF6533 domain-containing protein</fullName>
    </recommendedName>
</protein>
<accession>A0A9P7JTH8</accession>
<name>A0A9P7JTH8_9AGAM</name>
<dbReference type="InterPro" id="IPR045340">
    <property type="entry name" value="DUF6533"/>
</dbReference>
<feature type="domain" description="DUF6533" evidence="2">
    <location>
        <begin position="27"/>
        <end position="80"/>
    </location>
</feature>
<feature type="non-terminal residue" evidence="3">
    <location>
        <position position="424"/>
    </location>
</feature>
<evidence type="ECO:0000313" key="3">
    <source>
        <dbReference type="EMBL" id="KAG2107985.1"/>
    </source>
</evidence>
<keyword evidence="1" id="KW-0472">Membrane</keyword>
<feature type="transmembrane region" description="Helical" evidence="1">
    <location>
        <begin position="77"/>
        <end position="98"/>
    </location>
</feature>
<proteinExistence type="predicted"/>
<reference evidence="3" key="1">
    <citation type="journal article" date="2020" name="New Phytol.">
        <title>Comparative genomics reveals dynamic genome evolution in host specialist ectomycorrhizal fungi.</title>
        <authorList>
            <person name="Lofgren L.A."/>
            <person name="Nguyen N.H."/>
            <person name="Vilgalys R."/>
            <person name="Ruytinx J."/>
            <person name="Liao H.L."/>
            <person name="Branco S."/>
            <person name="Kuo A."/>
            <person name="LaButti K."/>
            <person name="Lipzen A."/>
            <person name="Andreopoulos W."/>
            <person name="Pangilinan J."/>
            <person name="Riley R."/>
            <person name="Hundley H."/>
            <person name="Na H."/>
            <person name="Barry K."/>
            <person name="Grigoriev I.V."/>
            <person name="Stajich J.E."/>
            <person name="Kennedy P.G."/>
        </authorList>
    </citation>
    <scope>NUCLEOTIDE SEQUENCE</scope>
    <source>
        <strain evidence="3">FC423</strain>
    </source>
</reference>